<evidence type="ECO:0000313" key="1">
    <source>
        <dbReference type="EMBL" id="KKM75496.1"/>
    </source>
</evidence>
<reference evidence="1" key="1">
    <citation type="journal article" date="2015" name="Nature">
        <title>Complex archaea that bridge the gap between prokaryotes and eukaryotes.</title>
        <authorList>
            <person name="Spang A."/>
            <person name="Saw J.H."/>
            <person name="Jorgensen S.L."/>
            <person name="Zaremba-Niedzwiedzka K."/>
            <person name="Martijn J."/>
            <person name="Lind A.E."/>
            <person name="van Eijk R."/>
            <person name="Schleper C."/>
            <person name="Guy L."/>
            <person name="Ettema T.J."/>
        </authorList>
    </citation>
    <scope>NUCLEOTIDE SEQUENCE</scope>
</reference>
<sequence>MVKLTGPLFSLGASGTIGKTVTYSQWKGRPFARQRVIPHNPKSGGQVGARAMWAFITQNWDALTTAEKATWTARAAQTIISPFNAYTSYNAKRFATFNAPSQEDPAAETNAVGTVLAWTATGGVREVVLDISLTLANANWGVAVFRSTTTGFTPSITNVVFVRLLDSTTAIQIVDTPLDPDTYYYDAKYFTDDGLYGSLLGEINGTST</sequence>
<proteinExistence type="predicted"/>
<protein>
    <submittedName>
        <fullName evidence="1">Uncharacterized protein</fullName>
    </submittedName>
</protein>
<dbReference type="EMBL" id="LAZR01008969">
    <property type="protein sequence ID" value="KKM75496.1"/>
    <property type="molecule type" value="Genomic_DNA"/>
</dbReference>
<organism evidence="1">
    <name type="scientific">marine sediment metagenome</name>
    <dbReference type="NCBI Taxonomy" id="412755"/>
    <lineage>
        <taxon>unclassified sequences</taxon>
        <taxon>metagenomes</taxon>
        <taxon>ecological metagenomes</taxon>
    </lineage>
</organism>
<name>A0A0F9KL46_9ZZZZ</name>
<comment type="caution">
    <text evidence="1">The sequence shown here is derived from an EMBL/GenBank/DDBJ whole genome shotgun (WGS) entry which is preliminary data.</text>
</comment>
<gene>
    <name evidence="1" type="ORF">LCGC14_1389710</name>
</gene>
<dbReference type="AlphaFoldDB" id="A0A0F9KL46"/>
<accession>A0A0F9KL46</accession>